<evidence type="ECO:0000313" key="1">
    <source>
        <dbReference type="EMBL" id="AGA76471.1"/>
    </source>
</evidence>
<dbReference type="PATRIC" id="fig|926556.3.peg.176"/>
<gene>
    <name evidence="1" type="ordered locus">Echvi_0174</name>
</gene>
<dbReference type="RefSeq" id="WP_015264039.1">
    <property type="nucleotide sequence ID" value="NC_019904.1"/>
</dbReference>
<protein>
    <recommendedName>
        <fullName evidence="3">Thrombospondin type 3 repeat-containing protein</fullName>
    </recommendedName>
</protein>
<dbReference type="eggNOG" id="COG3291">
    <property type="taxonomic scope" value="Bacteria"/>
</dbReference>
<dbReference type="InterPro" id="IPR028974">
    <property type="entry name" value="TSP_type-3_rpt"/>
</dbReference>
<dbReference type="SUPFAM" id="SSF103647">
    <property type="entry name" value="TSP type-3 repeat"/>
    <property type="match status" value="2"/>
</dbReference>
<dbReference type="HOGENOM" id="CLU_258612_0_0_10"/>
<reference evidence="2" key="1">
    <citation type="submission" date="2012-02" db="EMBL/GenBank/DDBJ databases">
        <title>The complete genome of Echinicola vietnamensis DSM 17526.</title>
        <authorList>
            <person name="Lucas S."/>
            <person name="Copeland A."/>
            <person name="Lapidus A."/>
            <person name="Glavina del Rio T."/>
            <person name="Dalin E."/>
            <person name="Tice H."/>
            <person name="Bruce D."/>
            <person name="Goodwin L."/>
            <person name="Pitluck S."/>
            <person name="Peters L."/>
            <person name="Ovchinnikova G."/>
            <person name="Teshima H."/>
            <person name="Kyrpides N."/>
            <person name="Mavromatis K."/>
            <person name="Ivanova N."/>
            <person name="Brettin T."/>
            <person name="Detter J.C."/>
            <person name="Han C."/>
            <person name="Larimer F."/>
            <person name="Land M."/>
            <person name="Hauser L."/>
            <person name="Markowitz V."/>
            <person name="Cheng J.-F."/>
            <person name="Hugenholtz P."/>
            <person name="Woyke T."/>
            <person name="Wu D."/>
            <person name="Brambilla E."/>
            <person name="Klenk H.-P."/>
            <person name="Eisen J.A."/>
        </authorList>
    </citation>
    <scope>NUCLEOTIDE SEQUENCE [LARGE SCALE GENOMIC DNA]</scope>
    <source>
        <strain evidence="2">DSM 17526 / LMG 23754 / KMM 6221</strain>
    </source>
</reference>
<dbReference type="KEGG" id="evi:Echvi_0174"/>
<dbReference type="STRING" id="926556.Echvi_0174"/>
<dbReference type="eggNOG" id="COG1361">
    <property type="taxonomic scope" value="Bacteria"/>
</dbReference>
<sequence>MHKISYISILVVCAILVGYVPKDVVSNSGVKVESVRKNINSDTDYDEDGVLNDNDLDDDNDGILDIDEGFVCTTNSQKTVLKAISNNIPAEGTSYCGGLKNSYTHFSDGYLDTQNDITGTYTLNYSYSGLDVSKEAIFQHRLVYSNVNGSHGVDQNTSNVRITSKIYVNNTLVRTASVTGWNYHSQPREKDNKYYYFTPSTASGTVRIDITFERLNGYCDVIPEVFFGGNLSQTSDPICTSIDTDGDGIPDHQDLDSDGDGCPDALEGQGGFTAADLVSSALAGGNSGANYTGVAGSVVSNLGATVGSNGVPTKAASGQGRGTSREIQQVASACIGCSTLAGDVTDTGGDPVGNAMIRVYADFDQNGNISSGDELLKVVNADAQGAYSINKGYYITVKDDFSGDVFSGNNNSSGDYNAWLDASWTQSNSANSGISSNTNGDDNLESRHIYIHNNTQVYRAVNLSKFKTANLRFDYDTENDLDATDKFHVELSKDGGATYTTVYTYTDGNVDNQPARSQNINLNGYAGESNVIIRFRAESSSGEYIWLDNVTIYNAFPTVLLKPVYNEPYRSSNPATIAVNPSTTTCSGLDFTLLDACDVDPTDTDGDGVCDAIDIDDDDDGVLDETEGHFCGELDRNIIIGYLDSGVGNDGLATDMLLNLKNYGEYGTYDKVRGVVLVPFSSSAEITEANLEANNIDVFFAGSSTANSEGSSDKLSSSTNAVLMSWAENNDKGLFVLQNNAVDYGYTLTNNDLPPDVPNGELGYQVYTNGYWPVSSITQTGTVKMTISSSTRSFEALMVDSKSRPTLVKDNMMKLVIFPDATIYNDEANTVDPNKNDATKVIADTWAFVMDTFIGDGCSELDTNGDGTPNHLDLDSDGDGCSDAFEANATEDITPNFQFDVQKGTSSDTNGDGLADAVDENLNGIPDYVSAYYPDALDNTTCTDSDGDTIVDAVDLDDDNDGILDVDEGLVCTGANQGEFKIGYVDTTVGKTGLMENMLTNTDNFGPDGVYDKIPNVTLVPYAINDVSETRLIEDQIDVFYLGSSTEGDFLNQTGSNSQKLPSTLNSTVRAWGENNNKSVLVVQNNAIDFGYRLVNNSVNPNTPYDALGESVMTNGYWPVSTFDQTGSVQLTASSATERYDVVMTDKNGKATLLSSRTSNMVLLPDATIMKDNSTQSTVSTDILKVVANIHAYLFDMFLATPQCKGIDTDGDGVANHLDLDSDGDGCPDIKEAGISNYLFKNDQESLMVSGEVVNLSETDSTQNTTTTIGMSRMNPSNGGDNVGPFNGFHDYLEQTSPGVYENAPYQLEPYLSNEVNACRIRKIYTNPAMHTPRKAQ</sequence>
<dbReference type="Proteomes" id="UP000010796">
    <property type="component" value="Chromosome"/>
</dbReference>
<organism evidence="1 2">
    <name type="scientific">Echinicola vietnamensis (strain DSM 17526 / LMG 23754 / KMM 6221)</name>
    <dbReference type="NCBI Taxonomy" id="926556"/>
    <lineage>
        <taxon>Bacteria</taxon>
        <taxon>Pseudomonadati</taxon>
        <taxon>Bacteroidota</taxon>
        <taxon>Cytophagia</taxon>
        <taxon>Cytophagales</taxon>
        <taxon>Cyclobacteriaceae</taxon>
        <taxon>Echinicola</taxon>
    </lineage>
</organism>
<proteinExistence type="predicted"/>
<name>L0FUN4_ECHVK</name>
<dbReference type="Gene3D" id="2.60.120.260">
    <property type="entry name" value="Galactose-binding domain-like"/>
    <property type="match status" value="1"/>
</dbReference>
<dbReference type="OrthoDB" id="831469at2"/>
<evidence type="ECO:0000313" key="2">
    <source>
        <dbReference type="Proteomes" id="UP000010796"/>
    </source>
</evidence>
<evidence type="ECO:0008006" key="3">
    <source>
        <dbReference type="Google" id="ProtNLM"/>
    </source>
</evidence>
<keyword evidence="2" id="KW-1185">Reference proteome</keyword>
<dbReference type="GO" id="GO:0005509">
    <property type="term" value="F:calcium ion binding"/>
    <property type="evidence" value="ECO:0007669"/>
    <property type="project" value="InterPro"/>
</dbReference>
<accession>L0FUN4</accession>
<dbReference type="EMBL" id="CP003346">
    <property type="protein sequence ID" value="AGA76471.1"/>
    <property type="molecule type" value="Genomic_DNA"/>
</dbReference>